<evidence type="ECO:0000256" key="1">
    <source>
        <dbReference type="SAM" id="MobiDB-lite"/>
    </source>
</evidence>
<organism evidence="2 3">
    <name type="scientific">Penicillium freii</name>
    <dbReference type="NCBI Taxonomy" id="48697"/>
    <lineage>
        <taxon>Eukaryota</taxon>
        <taxon>Fungi</taxon>
        <taxon>Dikarya</taxon>
        <taxon>Ascomycota</taxon>
        <taxon>Pezizomycotina</taxon>
        <taxon>Eurotiomycetes</taxon>
        <taxon>Eurotiomycetidae</taxon>
        <taxon>Eurotiales</taxon>
        <taxon>Aspergillaceae</taxon>
        <taxon>Penicillium</taxon>
    </lineage>
</organism>
<dbReference type="Proteomes" id="UP000055045">
    <property type="component" value="Unassembled WGS sequence"/>
</dbReference>
<dbReference type="SUPFAM" id="SSF53098">
    <property type="entry name" value="Ribonuclease H-like"/>
    <property type="match status" value="1"/>
</dbReference>
<dbReference type="InterPro" id="IPR036397">
    <property type="entry name" value="RNaseH_sf"/>
</dbReference>
<dbReference type="AlphaFoldDB" id="A0A101M9Z4"/>
<dbReference type="InterPro" id="IPR012337">
    <property type="entry name" value="RNaseH-like_sf"/>
</dbReference>
<proteinExistence type="predicted"/>
<protein>
    <recommendedName>
        <fullName evidence="4">RNase H type-1 domain-containing protein</fullName>
    </recommendedName>
</protein>
<dbReference type="GO" id="GO:0003676">
    <property type="term" value="F:nucleic acid binding"/>
    <property type="evidence" value="ECO:0007669"/>
    <property type="project" value="InterPro"/>
</dbReference>
<accession>A0A101M9Z4</accession>
<feature type="compositionally biased region" description="Polar residues" evidence="1">
    <location>
        <begin position="9"/>
        <end position="19"/>
    </location>
</feature>
<keyword evidence="3" id="KW-1185">Reference proteome</keyword>
<dbReference type="STRING" id="48697.A0A101M9Z4"/>
<feature type="region of interest" description="Disordered" evidence="1">
    <location>
        <begin position="1"/>
        <end position="74"/>
    </location>
</feature>
<gene>
    <name evidence="2" type="ORF">ACN42_g10521</name>
</gene>
<name>A0A101M9Z4_PENFR</name>
<dbReference type="Gene3D" id="3.30.420.10">
    <property type="entry name" value="Ribonuclease H-like superfamily/Ribonuclease H"/>
    <property type="match status" value="1"/>
</dbReference>
<comment type="caution">
    <text evidence="2">The sequence shown here is derived from an EMBL/GenBank/DDBJ whole genome shotgun (WGS) entry which is preliminary data.</text>
</comment>
<evidence type="ECO:0000313" key="3">
    <source>
        <dbReference type="Proteomes" id="UP000055045"/>
    </source>
</evidence>
<evidence type="ECO:0008006" key="4">
    <source>
        <dbReference type="Google" id="ProtNLM"/>
    </source>
</evidence>
<dbReference type="EMBL" id="LLXE01000448">
    <property type="protein sequence ID" value="KUM56683.1"/>
    <property type="molecule type" value="Genomic_DNA"/>
</dbReference>
<sequence length="308" mass="33881">MQIPGAAQSGETTMGTSGPKTRRLSPPRGNWGQSTTHLPAPMNQAEKENGLKTLAHPLVPPPTPKKQRTSAGEDNKDNKFCWEVGQEFHGFVFHVDGEIAKEIARNIHKLPVSTTVHKRLIYFCDASIRSTCGAAGVVWQKSFGSSKWTGMGFHYPESTVSSATFELFAISCTMQMAIDDINTDRGTVVQNQPVDTALFQQHSAHTFSHLHNLTKEVFIFTNDWNALRRIDGTLAYDPEGDMACHVEAISTHSKTLSELGVHVELHLSPGHSAVPGNNAADRVAKRKVRIAMAEMAVHELLTARHLEK</sequence>
<reference evidence="2 3" key="1">
    <citation type="submission" date="2015-10" db="EMBL/GenBank/DDBJ databases">
        <title>Genome sequencing of Penicillium freii.</title>
        <authorList>
            <person name="Nguyen H.D."/>
            <person name="Visagie C.M."/>
            <person name="Seifert K.A."/>
        </authorList>
    </citation>
    <scope>NUCLEOTIDE SEQUENCE [LARGE SCALE GENOMIC DNA]</scope>
    <source>
        <strain evidence="2 3">DAOM 242723</strain>
    </source>
</reference>
<evidence type="ECO:0000313" key="2">
    <source>
        <dbReference type="EMBL" id="KUM56683.1"/>
    </source>
</evidence>